<feature type="chain" id="PRO_5046867367" evidence="1">
    <location>
        <begin position="22"/>
        <end position="99"/>
    </location>
</feature>
<evidence type="ECO:0000313" key="3">
    <source>
        <dbReference type="Proteomes" id="UP001334005"/>
    </source>
</evidence>
<feature type="signal peptide" evidence="1">
    <location>
        <begin position="1"/>
        <end position="21"/>
    </location>
</feature>
<dbReference type="Proteomes" id="UP001334005">
    <property type="component" value="Unassembled WGS sequence"/>
</dbReference>
<evidence type="ECO:0000256" key="1">
    <source>
        <dbReference type="SAM" id="SignalP"/>
    </source>
</evidence>
<protein>
    <submittedName>
        <fullName evidence="2">Uncharacterized protein</fullName>
    </submittedName>
</protein>
<dbReference type="EMBL" id="JARXNH020000055">
    <property type="protein sequence ID" value="MEK0249183.1"/>
    <property type="molecule type" value="Genomic_DNA"/>
</dbReference>
<evidence type="ECO:0000313" key="2">
    <source>
        <dbReference type="EMBL" id="MEK0249183.1"/>
    </source>
</evidence>
<gene>
    <name evidence="2" type="ORF">QFI66_013905</name>
</gene>
<sequence>MKLLQLIALVPVLLLPAGAFASSEAAWKEFDKTIQRSCLAKSDLLHKKVTGQRIDFSDDVGYSALIISGKRMDNGKSQTMKSLCLYNRQKQTASLADMP</sequence>
<keyword evidence="3" id="KW-1185">Reference proteome</keyword>
<dbReference type="RefSeq" id="WP_095099406.1">
    <property type="nucleotide sequence ID" value="NZ_JARXNH020000055.1"/>
</dbReference>
<accession>A0ABU8Z7V5</accession>
<reference evidence="2 3" key="1">
    <citation type="submission" date="2024-03" db="EMBL/GenBank/DDBJ databases">
        <title>Two novel Raoultella species associated with bleeding cankers of broadleaf hosts, Raoultella scottia sp. nov. and Raoultella lignicola sp. nov.</title>
        <authorList>
            <person name="Brady C.L."/>
        </authorList>
    </citation>
    <scope>NUCLEOTIDE SEQUENCE [LARGE SCALE GENOMIC DNA]</scope>
    <source>
        <strain evidence="2 3">BAC 10a-01-01</strain>
    </source>
</reference>
<name>A0ABU8Z7V5_9ENTR</name>
<keyword evidence="1" id="KW-0732">Signal</keyword>
<organism evidence="2 3">
    <name type="scientific">Raoultella scottii</name>
    <dbReference type="NCBI Taxonomy" id="3040937"/>
    <lineage>
        <taxon>Bacteria</taxon>
        <taxon>Pseudomonadati</taxon>
        <taxon>Pseudomonadota</taxon>
        <taxon>Gammaproteobacteria</taxon>
        <taxon>Enterobacterales</taxon>
        <taxon>Enterobacteriaceae</taxon>
        <taxon>Klebsiella/Raoultella group</taxon>
        <taxon>Raoultella</taxon>
    </lineage>
</organism>
<comment type="caution">
    <text evidence="2">The sequence shown here is derived from an EMBL/GenBank/DDBJ whole genome shotgun (WGS) entry which is preliminary data.</text>
</comment>
<proteinExistence type="predicted"/>